<reference evidence="1" key="1">
    <citation type="submission" date="2023-10" db="EMBL/GenBank/DDBJ databases">
        <title>Amphibacter perezi, gen. nov., sp. nov. a novel taxa of the family Comamonadaceae, class Betaproteobacteria isolated from the skin microbiota of Pelophylax perezi from different populations.</title>
        <authorList>
            <person name="Costa S."/>
            <person name="Proenca D.N."/>
            <person name="Lopes I."/>
            <person name="Morais P.V."/>
        </authorList>
    </citation>
    <scope>NUCLEOTIDE SEQUENCE</scope>
    <source>
        <strain evidence="1">SL12-8</strain>
    </source>
</reference>
<evidence type="ECO:0000313" key="2">
    <source>
        <dbReference type="Proteomes" id="UP001364695"/>
    </source>
</evidence>
<name>A0ACC6P132_9BURK</name>
<keyword evidence="1" id="KW-0378">Hydrolase</keyword>
<dbReference type="Proteomes" id="UP001364695">
    <property type="component" value="Unassembled WGS sequence"/>
</dbReference>
<proteinExistence type="predicted"/>
<sequence length="138" mass="15253">MPDPIAAQADILTALSRLADTIETRLPDRGGDPASSYVARLLAKGEDAVLKKIGEEATETVMAAKDGDRQKIVYEVADLWFHSLIALAHYGLRPEDVIAELVRREGLSGLQEFALRKASQRDQEESRKEESRQESPHG</sequence>
<keyword evidence="2" id="KW-1185">Reference proteome</keyword>
<gene>
    <name evidence="1" type="ORF">RV045_05810</name>
</gene>
<accession>A0ACC6P132</accession>
<protein>
    <submittedName>
        <fullName evidence="1">Phosphoribosyl-ATP diphosphatase</fullName>
        <ecNumber evidence="1">3.6.1.31</ecNumber>
    </submittedName>
</protein>
<dbReference type="EC" id="3.6.1.31" evidence="1"/>
<dbReference type="EMBL" id="JAWDIE010000007">
    <property type="protein sequence ID" value="MEJ7137950.1"/>
    <property type="molecule type" value="Genomic_DNA"/>
</dbReference>
<evidence type="ECO:0000313" key="1">
    <source>
        <dbReference type="EMBL" id="MEJ7137950.1"/>
    </source>
</evidence>
<organism evidence="1 2">
    <name type="scientific">Amphibiibacter pelophylacis</name>
    <dbReference type="NCBI Taxonomy" id="1799477"/>
    <lineage>
        <taxon>Bacteria</taxon>
        <taxon>Pseudomonadati</taxon>
        <taxon>Pseudomonadota</taxon>
        <taxon>Betaproteobacteria</taxon>
        <taxon>Burkholderiales</taxon>
        <taxon>Sphaerotilaceae</taxon>
        <taxon>Amphibiibacter</taxon>
    </lineage>
</organism>
<comment type="caution">
    <text evidence="1">The sequence shown here is derived from an EMBL/GenBank/DDBJ whole genome shotgun (WGS) entry which is preliminary data.</text>
</comment>